<name>A0A6C0EJ06_9ZZZZ</name>
<dbReference type="EMBL" id="MN738863">
    <property type="protein sequence ID" value="QHT28651.1"/>
    <property type="molecule type" value="Genomic_DNA"/>
</dbReference>
<reference evidence="1" key="1">
    <citation type="journal article" date="2020" name="Nature">
        <title>Giant virus diversity and host interactions through global metagenomics.</title>
        <authorList>
            <person name="Schulz F."/>
            <person name="Roux S."/>
            <person name="Paez-Espino D."/>
            <person name="Jungbluth S."/>
            <person name="Walsh D.A."/>
            <person name="Denef V.J."/>
            <person name="McMahon K.D."/>
            <person name="Konstantinidis K.T."/>
            <person name="Eloe-Fadrosh E.A."/>
            <person name="Kyrpides N.C."/>
            <person name="Woyke T."/>
        </authorList>
    </citation>
    <scope>NUCLEOTIDE SEQUENCE</scope>
    <source>
        <strain evidence="1">GVMAG-M-3300001351-8</strain>
    </source>
</reference>
<dbReference type="AlphaFoldDB" id="A0A6C0EJ06"/>
<evidence type="ECO:0008006" key="2">
    <source>
        <dbReference type="Google" id="ProtNLM"/>
    </source>
</evidence>
<organism evidence="1">
    <name type="scientific">viral metagenome</name>
    <dbReference type="NCBI Taxonomy" id="1070528"/>
    <lineage>
        <taxon>unclassified sequences</taxon>
        <taxon>metagenomes</taxon>
        <taxon>organismal metagenomes</taxon>
    </lineage>
</organism>
<evidence type="ECO:0000313" key="1">
    <source>
        <dbReference type="EMBL" id="QHT28651.1"/>
    </source>
</evidence>
<sequence>MYNYIYNFQTNTYVSIYSQLGKKILNSYISTSNISNSNITNYNTPKNIPYQKGGLPKMTLNLIYMAKPVYGGWVSFTAHLSLKYNLNLYKIGNRTETNSRDYGYGVKYRNISIDEIKHLDNILITAIDKNYYKYLNSFPDNTKIVIHDPTEVKGKSCQPVLDNLNRFNVITIRETVKQFIKDKYNVKSLCLPHPFFPYPKSKLDKSGAVSISRIDYDKHTEIIIKANKLLKTPITIYGAKNDLFVYRVLKDLNLDSMSEKDPISNYKGRFAKSFPDIDTILAPAKWMVDMSAINNDGGGSQYTFLEAIYQDCCLILSDKWINVVKTHYKHNYNCLIVKNEMELSKIIVENKAVNNIVNNAKLLLKPHIEIDWIKELSI</sequence>
<proteinExistence type="predicted"/>
<accession>A0A6C0EJ06</accession>
<protein>
    <recommendedName>
        <fullName evidence="2">Glycosyl transferase family 1 domain-containing protein</fullName>
    </recommendedName>
</protein>